<dbReference type="RefSeq" id="XP_031573754.1">
    <property type="nucleotide sequence ID" value="XM_031717894.1"/>
</dbReference>
<dbReference type="AlphaFoldDB" id="A0A6P8J2G6"/>
<feature type="domain" description="DNA endonuclease activator Ctp1 C-terminal" evidence="5">
    <location>
        <begin position="27"/>
        <end position="63"/>
    </location>
</feature>
<evidence type="ECO:0000256" key="3">
    <source>
        <dbReference type="ARBA" id="ARBA00023242"/>
    </source>
</evidence>
<evidence type="ECO:0000256" key="4">
    <source>
        <dbReference type="SAM" id="MobiDB-lite"/>
    </source>
</evidence>
<dbReference type="InParanoid" id="A0A6P8J2G6"/>
<dbReference type="InterPro" id="IPR013882">
    <property type="entry name" value="Ctp1_C"/>
</dbReference>
<feature type="compositionally biased region" description="Basic residues" evidence="4">
    <location>
        <begin position="89"/>
        <end position="98"/>
    </location>
</feature>
<dbReference type="Pfam" id="PF08573">
    <property type="entry name" value="SAE2"/>
    <property type="match status" value="1"/>
</dbReference>
<evidence type="ECO:0000256" key="1">
    <source>
        <dbReference type="ARBA" id="ARBA00004123"/>
    </source>
</evidence>
<keyword evidence="3" id="KW-0539">Nucleus</keyword>
<organism evidence="6 7">
    <name type="scientific">Actinia tenebrosa</name>
    <name type="common">Australian red waratah sea anemone</name>
    <dbReference type="NCBI Taxonomy" id="6105"/>
    <lineage>
        <taxon>Eukaryota</taxon>
        <taxon>Metazoa</taxon>
        <taxon>Cnidaria</taxon>
        <taxon>Anthozoa</taxon>
        <taxon>Hexacorallia</taxon>
        <taxon>Actiniaria</taxon>
        <taxon>Actiniidae</taxon>
        <taxon>Actinia</taxon>
    </lineage>
</organism>
<evidence type="ECO:0000313" key="6">
    <source>
        <dbReference type="Proteomes" id="UP000515163"/>
    </source>
</evidence>
<dbReference type="GO" id="GO:0005634">
    <property type="term" value="C:nucleus"/>
    <property type="evidence" value="ECO:0007669"/>
    <property type="project" value="UniProtKB-SubCell"/>
</dbReference>
<dbReference type="KEGG" id="aten:116307621"/>
<gene>
    <name evidence="7" type="primary">LOC116307621</name>
</gene>
<keyword evidence="2" id="KW-0227">DNA damage</keyword>
<accession>A0A6P8J2G6</accession>
<dbReference type="Proteomes" id="UP000515163">
    <property type="component" value="Unplaced"/>
</dbReference>
<evidence type="ECO:0000313" key="7">
    <source>
        <dbReference type="RefSeq" id="XP_031573754.1"/>
    </source>
</evidence>
<evidence type="ECO:0000256" key="2">
    <source>
        <dbReference type="ARBA" id="ARBA00022763"/>
    </source>
</evidence>
<sequence length="126" mass="15325">MPKRGRERWRDPAYTCRDCEAYYASYSQEERERRVQTSCRHRSEHRPAPRTPPGFWSIDFPTSPEILASGMMIDATNEPLPPLTEEQKRRRRMKRKRRLDFLETEKKKKEVKEKEKKEEKEKQEDI</sequence>
<dbReference type="GO" id="GO:0006281">
    <property type="term" value="P:DNA repair"/>
    <property type="evidence" value="ECO:0007669"/>
    <property type="project" value="InterPro"/>
</dbReference>
<name>A0A6P8J2G6_ACTTE</name>
<dbReference type="OrthoDB" id="5976803at2759"/>
<evidence type="ECO:0000259" key="5">
    <source>
        <dbReference type="Pfam" id="PF08573"/>
    </source>
</evidence>
<protein>
    <submittedName>
        <fullName evidence="7">DNA endonuclease RBBP8-like</fullName>
    </submittedName>
</protein>
<feature type="region of interest" description="Disordered" evidence="4">
    <location>
        <begin position="37"/>
        <end position="126"/>
    </location>
</feature>
<comment type="subcellular location">
    <subcellularLocation>
        <location evidence="1">Nucleus</location>
    </subcellularLocation>
</comment>
<dbReference type="GeneID" id="116307621"/>
<reference evidence="7" key="1">
    <citation type="submission" date="2025-08" db="UniProtKB">
        <authorList>
            <consortium name="RefSeq"/>
        </authorList>
    </citation>
    <scope>IDENTIFICATION</scope>
    <source>
        <tissue evidence="7">Tentacle</tissue>
    </source>
</reference>
<feature type="compositionally biased region" description="Basic and acidic residues" evidence="4">
    <location>
        <begin position="99"/>
        <end position="126"/>
    </location>
</feature>
<proteinExistence type="predicted"/>
<keyword evidence="6" id="KW-1185">Reference proteome</keyword>